<evidence type="ECO:0000256" key="2">
    <source>
        <dbReference type="ARBA" id="ARBA00022737"/>
    </source>
</evidence>
<name>A0A3S5CU20_9PLAT</name>
<evidence type="ECO:0000259" key="5">
    <source>
        <dbReference type="Pfam" id="PF25076"/>
    </source>
</evidence>
<dbReference type="Pfam" id="PF25076">
    <property type="entry name" value="LIM_FHL2-3_N"/>
    <property type="match status" value="1"/>
</dbReference>
<keyword evidence="3" id="KW-0479">Metal-binding</keyword>
<dbReference type="Proteomes" id="UP000784294">
    <property type="component" value="Unassembled WGS sequence"/>
</dbReference>
<dbReference type="OrthoDB" id="274660at2759"/>
<dbReference type="PANTHER" id="PTHR24205:SF4">
    <property type="entry name" value="PROTEIN ESPINAS"/>
    <property type="match status" value="1"/>
</dbReference>
<keyword evidence="2" id="KW-0677">Repeat</keyword>
<dbReference type="GO" id="GO:0030018">
    <property type="term" value="C:Z disc"/>
    <property type="evidence" value="ECO:0007669"/>
    <property type="project" value="TreeGrafter"/>
</dbReference>
<evidence type="ECO:0000313" key="7">
    <source>
        <dbReference type="Proteomes" id="UP000784294"/>
    </source>
</evidence>
<comment type="caution">
    <text evidence="6">The sequence shown here is derived from an EMBL/GenBank/DDBJ whole genome shotgun (WGS) entry which is preliminary data.</text>
</comment>
<keyword evidence="3" id="KW-0862">Zinc</keyword>
<organism evidence="6 7">
    <name type="scientific">Protopolystoma xenopodis</name>
    <dbReference type="NCBI Taxonomy" id="117903"/>
    <lineage>
        <taxon>Eukaryota</taxon>
        <taxon>Metazoa</taxon>
        <taxon>Spiralia</taxon>
        <taxon>Lophotrochozoa</taxon>
        <taxon>Platyhelminthes</taxon>
        <taxon>Monogenea</taxon>
        <taxon>Polyopisthocotylea</taxon>
        <taxon>Polystomatidea</taxon>
        <taxon>Polystomatidae</taxon>
        <taxon>Protopolystoma</taxon>
    </lineage>
</organism>
<dbReference type="Gene3D" id="2.10.110.10">
    <property type="entry name" value="Cysteine Rich Protein"/>
    <property type="match status" value="1"/>
</dbReference>
<dbReference type="AlphaFoldDB" id="A0A3S5CU20"/>
<dbReference type="GO" id="GO:0003712">
    <property type="term" value="F:transcription coregulator activity"/>
    <property type="evidence" value="ECO:0007669"/>
    <property type="project" value="TreeGrafter"/>
</dbReference>
<comment type="subcellular location">
    <subcellularLocation>
        <location evidence="1">Nucleus</location>
    </subcellularLocation>
</comment>
<feature type="domain" description="FHL1/2/3/5 N-terminal LIM" evidence="5">
    <location>
        <begin position="22"/>
        <end position="48"/>
    </location>
</feature>
<sequence length="74" mass="8392">MSQTAASSENETLKNEGEEFNCGHCNLSLVGQRYILQEERPYCLACYDTSFSNVCEVCKEKISCDAKEDLEERT</sequence>
<dbReference type="InterPro" id="IPR056807">
    <property type="entry name" value="LIM_FHL1/2/3/5_N"/>
</dbReference>
<dbReference type="SUPFAM" id="SSF57716">
    <property type="entry name" value="Glucocorticoid receptor-like (DNA-binding domain)"/>
    <property type="match status" value="1"/>
</dbReference>
<proteinExistence type="predicted"/>
<evidence type="ECO:0000256" key="4">
    <source>
        <dbReference type="ARBA" id="ARBA00023242"/>
    </source>
</evidence>
<gene>
    <name evidence="6" type="ORF">PXEA_LOCUS30421</name>
</gene>
<protein>
    <recommendedName>
        <fullName evidence="5">FHL1/2/3/5 N-terminal LIM domain-containing protein</fullName>
    </recommendedName>
</protein>
<evidence type="ECO:0000313" key="6">
    <source>
        <dbReference type="EMBL" id="VEL36981.1"/>
    </source>
</evidence>
<keyword evidence="3" id="KW-0440">LIM domain</keyword>
<accession>A0A3S5CU20</accession>
<evidence type="ECO:0000256" key="3">
    <source>
        <dbReference type="ARBA" id="ARBA00023038"/>
    </source>
</evidence>
<keyword evidence="7" id="KW-1185">Reference proteome</keyword>
<evidence type="ECO:0000256" key="1">
    <source>
        <dbReference type="ARBA" id="ARBA00004123"/>
    </source>
</evidence>
<dbReference type="EMBL" id="CAAALY010253674">
    <property type="protein sequence ID" value="VEL36981.1"/>
    <property type="molecule type" value="Genomic_DNA"/>
</dbReference>
<dbReference type="GO" id="GO:0005634">
    <property type="term" value="C:nucleus"/>
    <property type="evidence" value="ECO:0007669"/>
    <property type="project" value="UniProtKB-SubCell"/>
</dbReference>
<reference evidence="6" key="1">
    <citation type="submission" date="2018-11" db="EMBL/GenBank/DDBJ databases">
        <authorList>
            <consortium name="Pathogen Informatics"/>
        </authorList>
    </citation>
    <scope>NUCLEOTIDE SEQUENCE</scope>
</reference>
<dbReference type="PANTHER" id="PTHR24205">
    <property type="entry name" value="FOUR AND A HALF LIM DOMAINS PROTEIN"/>
    <property type="match status" value="1"/>
</dbReference>
<keyword evidence="4" id="KW-0539">Nucleus</keyword>